<dbReference type="EMBL" id="CP000504">
    <property type="protein sequence ID" value="ABL88689.1"/>
    <property type="molecule type" value="Genomic_DNA"/>
</dbReference>
<dbReference type="GO" id="GO:0016787">
    <property type="term" value="F:hydrolase activity"/>
    <property type="evidence" value="ECO:0007669"/>
    <property type="project" value="UniProtKB-KW"/>
</dbReference>
<keyword evidence="1" id="KW-1277">Toxin-antitoxin system</keyword>
<evidence type="ECO:0008006" key="7">
    <source>
        <dbReference type="Google" id="ProtNLM"/>
    </source>
</evidence>
<gene>
    <name evidence="5" type="ordered locus">Pisl_1534</name>
</gene>
<keyword evidence="3" id="KW-0378">Hydrolase</keyword>
<dbReference type="eggNOG" id="arCOG02108">
    <property type="taxonomic scope" value="Archaea"/>
</dbReference>
<comment type="similarity">
    <text evidence="4">Belongs to the HepT RNase toxin family.</text>
</comment>
<sequence length="101" mass="11181">MFALERLAELVAQSVLDLAAMWAAAEGGEKPATYRDLAAFLARRIGGYGEFLRRLASFRNIIVHGYHQLDEASELEAFHEIVSTMPQIVKVLEAKLPAIPV</sequence>
<dbReference type="STRING" id="384616.Pisl_1534"/>
<keyword evidence="6" id="KW-1185">Reference proteome</keyword>
<evidence type="ECO:0000256" key="3">
    <source>
        <dbReference type="ARBA" id="ARBA00022801"/>
    </source>
</evidence>
<dbReference type="InterPro" id="IPR008201">
    <property type="entry name" value="HepT-like"/>
</dbReference>
<dbReference type="HOGENOM" id="CLU_2285155_0_0_2"/>
<dbReference type="Proteomes" id="UP000002595">
    <property type="component" value="Chromosome"/>
</dbReference>
<reference evidence="5" key="1">
    <citation type="submission" date="2006-12" db="EMBL/GenBank/DDBJ databases">
        <title>Complete sequence of Pyrobaculum islandicum DSM 4184.</title>
        <authorList>
            <person name="Copeland A."/>
            <person name="Lucas S."/>
            <person name="Lapidus A."/>
            <person name="Barry K."/>
            <person name="Detter J.C."/>
            <person name="Glavina del Rio T."/>
            <person name="Dalin E."/>
            <person name="Tice H."/>
            <person name="Pitluck S."/>
            <person name="Meincke L."/>
            <person name="Brettin T."/>
            <person name="Bruce D."/>
            <person name="Han C."/>
            <person name="Tapia R."/>
            <person name="Gilna P."/>
            <person name="Schmutz J."/>
            <person name="Larimer F."/>
            <person name="Land M."/>
            <person name="Hauser L."/>
            <person name="Kyrpides N."/>
            <person name="Mikhailova N."/>
            <person name="Cozen A.E."/>
            <person name="Fitz-Gibbon S.T."/>
            <person name="House C.H."/>
            <person name="Saltikov C."/>
            <person name="Lowe T."/>
            <person name="Richardson P."/>
        </authorList>
    </citation>
    <scope>NUCLEOTIDE SEQUENCE [LARGE SCALE GENOMIC DNA]</scope>
    <source>
        <strain evidence="5">DSM 4184</strain>
    </source>
</reference>
<proteinExistence type="inferred from homology"/>
<dbReference type="Gene3D" id="1.20.120.580">
    <property type="entry name" value="bsu32300-like"/>
    <property type="match status" value="1"/>
</dbReference>
<evidence type="ECO:0000313" key="6">
    <source>
        <dbReference type="Proteomes" id="UP000002595"/>
    </source>
</evidence>
<protein>
    <recommendedName>
        <fullName evidence="7">DUF86 domain-containing protein</fullName>
    </recommendedName>
</protein>
<evidence type="ECO:0000256" key="2">
    <source>
        <dbReference type="ARBA" id="ARBA00022722"/>
    </source>
</evidence>
<dbReference type="GO" id="GO:0110001">
    <property type="term" value="C:toxin-antitoxin complex"/>
    <property type="evidence" value="ECO:0007669"/>
    <property type="project" value="InterPro"/>
</dbReference>
<evidence type="ECO:0000256" key="4">
    <source>
        <dbReference type="ARBA" id="ARBA00024207"/>
    </source>
</evidence>
<dbReference type="AlphaFoldDB" id="A1RUQ7"/>
<dbReference type="KEGG" id="pis:Pisl_1534"/>
<organism evidence="5 6">
    <name type="scientific">Pyrobaculum islandicum (strain DSM 4184 / JCM 9189 / GEO3)</name>
    <dbReference type="NCBI Taxonomy" id="384616"/>
    <lineage>
        <taxon>Archaea</taxon>
        <taxon>Thermoproteota</taxon>
        <taxon>Thermoprotei</taxon>
        <taxon>Thermoproteales</taxon>
        <taxon>Thermoproteaceae</taxon>
        <taxon>Pyrobaculum</taxon>
    </lineage>
</organism>
<dbReference type="InterPro" id="IPR037038">
    <property type="entry name" value="HepT-like_sf"/>
</dbReference>
<evidence type="ECO:0000313" key="5">
    <source>
        <dbReference type="EMBL" id="ABL88689.1"/>
    </source>
</evidence>
<dbReference type="GeneID" id="71810765"/>
<evidence type="ECO:0000256" key="1">
    <source>
        <dbReference type="ARBA" id="ARBA00022649"/>
    </source>
</evidence>
<dbReference type="GO" id="GO:0004540">
    <property type="term" value="F:RNA nuclease activity"/>
    <property type="evidence" value="ECO:0007669"/>
    <property type="project" value="InterPro"/>
</dbReference>
<dbReference type="RefSeq" id="WP_011763264.1">
    <property type="nucleotide sequence ID" value="NC_008701.1"/>
</dbReference>
<accession>A1RUQ7</accession>
<dbReference type="Pfam" id="PF01934">
    <property type="entry name" value="HepT-like"/>
    <property type="match status" value="1"/>
</dbReference>
<keyword evidence="2" id="KW-0540">Nuclease</keyword>
<name>A1RUQ7_PYRIL</name>